<gene>
    <name evidence="1" type="ORF">PCOR1329_LOCUS58145</name>
</gene>
<dbReference type="Proteomes" id="UP001189429">
    <property type="component" value="Unassembled WGS sequence"/>
</dbReference>
<reference evidence="1" key="1">
    <citation type="submission" date="2023-10" db="EMBL/GenBank/DDBJ databases">
        <authorList>
            <person name="Chen Y."/>
            <person name="Shah S."/>
            <person name="Dougan E. K."/>
            <person name="Thang M."/>
            <person name="Chan C."/>
        </authorList>
    </citation>
    <scope>NUCLEOTIDE SEQUENCE [LARGE SCALE GENOMIC DNA]</scope>
</reference>
<name>A0ABN9VHS5_9DINO</name>
<evidence type="ECO:0000313" key="2">
    <source>
        <dbReference type="Proteomes" id="UP001189429"/>
    </source>
</evidence>
<dbReference type="EMBL" id="CAUYUJ010017200">
    <property type="protein sequence ID" value="CAK0872778.1"/>
    <property type="molecule type" value="Genomic_DNA"/>
</dbReference>
<proteinExistence type="predicted"/>
<keyword evidence="2" id="KW-1185">Reference proteome</keyword>
<accession>A0ABN9VHS5</accession>
<organism evidence="1 2">
    <name type="scientific">Prorocentrum cordatum</name>
    <dbReference type="NCBI Taxonomy" id="2364126"/>
    <lineage>
        <taxon>Eukaryota</taxon>
        <taxon>Sar</taxon>
        <taxon>Alveolata</taxon>
        <taxon>Dinophyceae</taxon>
        <taxon>Prorocentrales</taxon>
        <taxon>Prorocentraceae</taxon>
        <taxon>Prorocentrum</taxon>
    </lineage>
</organism>
<sequence>AAADGGEDEGLGVTNLHRVFAKLVPQREDVPRTDARGDHVVASFWEDTQIAIALEASAQHYKREGQRAQEEGERPDAYLEVLLFRPNVAAALKSAEVDAAIQQGPSPADAKAAAQVFATWSLKAKDKDNRAVATRCFNVRMADEDEGKVATIKWAFATNSHPELRDALFLLRTTVGLRAAGSPLDFDSAPGSKAAKELEKMVFKKGGGQGEGTKKARKK</sequence>
<protein>
    <submittedName>
        <fullName evidence="1">Uncharacterized protein</fullName>
    </submittedName>
</protein>
<feature type="non-terminal residue" evidence="1">
    <location>
        <position position="1"/>
    </location>
</feature>
<comment type="caution">
    <text evidence="1">The sequence shown here is derived from an EMBL/GenBank/DDBJ whole genome shotgun (WGS) entry which is preliminary data.</text>
</comment>
<evidence type="ECO:0000313" key="1">
    <source>
        <dbReference type="EMBL" id="CAK0872778.1"/>
    </source>
</evidence>